<dbReference type="SUPFAM" id="SSF46689">
    <property type="entry name" value="Homeodomain-like"/>
    <property type="match status" value="1"/>
</dbReference>
<dbReference type="EMBL" id="CP024785">
    <property type="protein sequence ID" value="AUB37154.1"/>
    <property type="molecule type" value="Genomic_DNA"/>
</dbReference>
<protein>
    <submittedName>
        <fullName evidence="2">Transposase</fullName>
    </submittedName>
</protein>
<organism evidence="2 3">
    <name type="scientific">Nostoc flagelliforme CCNUN1</name>
    <dbReference type="NCBI Taxonomy" id="2038116"/>
    <lineage>
        <taxon>Bacteria</taxon>
        <taxon>Bacillati</taxon>
        <taxon>Cyanobacteriota</taxon>
        <taxon>Cyanophyceae</taxon>
        <taxon>Nostocales</taxon>
        <taxon>Nostocaceae</taxon>
        <taxon>Nostoc</taxon>
    </lineage>
</organism>
<dbReference type="InterPro" id="IPR002622">
    <property type="entry name" value="Transposase_14"/>
</dbReference>
<dbReference type="Proteomes" id="UP000232003">
    <property type="component" value="Chromosome"/>
</dbReference>
<feature type="domain" description="Transposase Synechocystis PCC 6803" evidence="1">
    <location>
        <begin position="5"/>
        <end position="124"/>
    </location>
</feature>
<evidence type="ECO:0000313" key="2">
    <source>
        <dbReference type="EMBL" id="AUB37154.1"/>
    </source>
</evidence>
<dbReference type="InterPro" id="IPR009057">
    <property type="entry name" value="Homeodomain-like_sf"/>
</dbReference>
<sequence>MPKPYSYDLRQKVIQAIKLDGLKISEASILFSISRNTINLWLKRLDSTGDFQALPNQPPGNGHKITDWTKFREFALSNGDKTQVEMAKLWEEQISDRTISRALQKIGFTRKKRLMATVSAMKANERFL</sequence>
<keyword evidence="3" id="KW-1185">Reference proteome</keyword>
<dbReference type="AlphaFoldDB" id="A0A2K8SNU5"/>
<evidence type="ECO:0000313" key="3">
    <source>
        <dbReference type="Proteomes" id="UP000232003"/>
    </source>
</evidence>
<proteinExistence type="predicted"/>
<name>A0A2K8SNU5_9NOSO</name>
<evidence type="ECO:0000259" key="1">
    <source>
        <dbReference type="Pfam" id="PF01710"/>
    </source>
</evidence>
<reference evidence="2 3" key="1">
    <citation type="submission" date="2017-11" db="EMBL/GenBank/DDBJ databases">
        <title>Complete genome of a free-living desiccation-tolerant cyanobacterium and its photosynthetic adaptation to extreme terrestrial habitat.</title>
        <authorList>
            <person name="Shang J."/>
        </authorList>
    </citation>
    <scope>NUCLEOTIDE SEQUENCE [LARGE SCALE GENOMIC DNA]</scope>
    <source>
        <strain evidence="2 3">CCNUN1</strain>
    </source>
</reference>
<accession>A0A2K8SNU5</accession>
<dbReference type="KEGG" id="nfl:COO91_03090"/>
<dbReference type="Pfam" id="PF01710">
    <property type="entry name" value="HTH_Tnp_IS630"/>
    <property type="match status" value="1"/>
</dbReference>
<gene>
    <name evidence="2" type="ORF">COO91_03090</name>
</gene>